<feature type="domain" description="Mce/MlaD" evidence="2">
    <location>
        <begin position="44"/>
        <end position="119"/>
    </location>
</feature>
<dbReference type="Pfam" id="PF02470">
    <property type="entry name" value="MlaD"/>
    <property type="match status" value="1"/>
</dbReference>
<evidence type="ECO:0000313" key="4">
    <source>
        <dbReference type="EMBL" id="ACY96114.1"/>
    </source>
</evidence>
<dbReference type="Proteomes" id="UP000001918">
    <property type="component" value="Chromosome"/>
</dbReference>
<keyword evidence="1" id="KW-0812">Transmembrane</keyword>
<dbReference type="OrthoDB" id="9771725at2"/>
<protein>
    <submittedName>
        <fullName evidence="4">Virulence factor Mce family protein</fullName>
    </submittedName>
</protein>
<dbReference type="KEGG" id="tcu:Tcur_0517"/>
<dbReference type="NCBIfam" id="TIGR00996">
    <property type="entry name" value="Mtu_fam_mce"/>
    <property type="match status" value="1"/>
</dbReference>
<dbReference type="eggNOG" id="COG1463">
    <property type="taxonomic scope" value="Bacteria"/>
</dbReference>
<evidence type="ECO:0000313" key="5">
    <source>
        <dbReference type="Proteomes" id="UP000001918"/>
    </source>
</evidence>
<dbReference type="PANTHER" id="PTHR33371:SF4">
    <property type="entry name" value="INTERMEMBRANE PHOSPHOLIPID TRANSPORT SYSTEM BINDING PROTEIN MLAD"/>
    <property type="match status" value="1"/>
</dbReference>
<dbReference type="Pfam" id="PF11887">
    <property type="entry name" value="Mce4_CUP1"/>
    <property type="match status" value="1"/>
</dbReference>
<dbReference type="STRING" id="471852.Tcur_0517"/>
<name>D1A3I9_THECD</name>
<keyword evidence="5" id="KW-1185">Reference proteome</keyword>
<gene>
    <name evidence="4" type="ordered locus">Tcur_0517</name>
</gene>
<evidence type="ECO:0000259" key="3">
    <source>
        <dbReference type="Pfam" id="PF11887"/>
    </source>
</evidence>
<evidence type="ECO:0000256" key="1">
    <source>
        <dbReference type="SAM" id="Phobius"/>
    </source>
</evidence>
<proteinExistence type="predicted"/>
<evidence type="ECO:0000259" key="2">
    <source>
        <dbReference type="Pfam" id="PF02470"/>
    </source>
</evidence>
<accession>D1A3I9</accession>
<dbReference type="AlphaFoldDB" id="D1A3I9"/>
<dbReference type="InterPro" id="IPR005693">
    <property type="entry name" value="Mce"/>
</dbReference>
<dbReference type="EMBL" id="CP001738">
    <property type="protein sequence ID" value="ACY96114.1"/>
    <property type="molecule type" value="Genomic_DNA"/>
</dbReference>
<dbReference type="HOGENOM" id="CLU_026704_1_0_11"/>
<sequence>MADVPSQIRGRSTLLIKLIVYVAVTGLLTAFIGAQIAKVSLSGGWSLSATFDDASGLARGDQVKIAGAPVGRVDEVKVVDGKARVKMTVRDSVKIPADSTAAIRWRDAMGQRVVYLIPGSSTTMMRPGAHISRTKSVVDGGELVNQLVPLTESLSGEQVNRLLVSLAQAVDGNAADIDRLIGDIELLSATLSRRRESLKQMIDDYATVSEIIARRDKQIASVVDDLVTLSEAFTDNRKLIDDTLVELAAMARTSDAVLARNTAQLEQVIAKLAVFSSGVRRNYRSVQQVMELTKPKLERIFAAADNGEYLEVAIPCLTLVAPPCPYPTRLPGPREGVGKVDTLPKLQRLMVGGGD</sequence>
<dbReference type="InterPro" id="IPR003399">
    <property type="entry name" value="Mce/MlaD"/>
</dbReference>
<keyword evidence="1" id="KW-1133">Transmembrane helix</keyword>
<feature type="domain" description="Mammalian cell entry C-terminal" evidence="3">
    <location>
        <begin position="123"/>
        <end position="273"/>
    </location>
</feature>
<organism evidence="4 5">
    <name type="scientific">Thermomonospora curvata (strain ATCC 19995 / DSM 43183 / JCM 3096 / KCTC 9072 / NBRC 15933 / NCIMB 10081 / Henssen B9)</name>
    <dbReference type="NCBI Taxonomy" id="471852"/>
    <lineage>
        <taxon>Bacteria</taxon>
        <taxon>Bacillati</taxon>
        <taxon>Actinomycetota</taxon>
        <taxon>Actinomycetes</taxon>
        <taxon>Streptosporangiales</taxon>
        <taxon>Thermomonosporaceae</taxon>
        <taxon>Thermomonospora</taxon>
    </lineage>
</organism>
<dbReference type="InterPro" id="IPR024516">
    <property type="entry name" value="Mce_C"/>
</dbReference>
<dbReference type="PANTHER" id="PTHR33371">
    <property type="entry name" value="INTERMEMBRANE PHOSPHOLIPID TRANSPORT SYSTEM BINDING PROTEIN MLAD-RELATED"/>
    <property type="match status" value="1"/>
</dbReference>
<reference evidence="4 5" key="1">
    <citation type="journal article" date="2011" name="Stand. Genomic Sci.">
        <title>Complete genome sequence of Thermomonospora curvata type strain (B9).</title>
        <authorList>
            <person name="Chertkov O."/>
            <person name="Sikorski J."/>
            <person name="Nolan M."/>
            <person name="Lapidus A."/>
            <person name="Lucas S."/>
            <person name="Del Rio T.G."/>
            <person name="Tice H."/>
            <person name="Cheng J.F."/>
            <person name="Goodwin L."/>
            <person name="Pitluck S."/>
            <person name="Liolios K."/>
            <person name="Ivanova N."/>
            <person name="Mavromatis K."/>
            <person name="Mikhailova N."/>
            <person name="Ovchinnikova G."/>
            <person name="Pati A."/>
            <person name="Chen A."/>
            <person name="Palaniappan K."/>
            <person name="Djao O.D."/>
            <person name="Land M."/>
            <person name="Hauser L."/>
            <person name="Chang Y.J."/>
            <person name="Jeffries C.D."/>
            <person name="Brettin T."/>
            <person name="Han C."/>
            <person name="Detter J.C."/>
            <person name="Rohde M."/>
            <person name="Goker M."/>
            <person name="Woyke T."/>
            <person name="Bristow J."/>
            <person name="Eisen J.A."/>
            <person name="Markowitz V."/>
            <person name="Hugenholtz P."/>
            <person name="Klenk H.P."/>
            <person name="Kyrpides N.C."/>
        </authorList>
    </citation>
    <scope>NUCLEOTIDE SEQUENCE [LARGE SCALE GENOMIC DNA]</scope>
    <source>
        <strain evidence="5">ATCC 19995 / DSM 43183 / JCM 3096 / KCTC 9072 / NBRC 15933 / NCIMB 10081 / Henssen B9</strain>
    </source>
</reference>
<keyword evidence="1" id="KW-0472">Membrane</keyword>
<dbReference type="InterPro" id="IPR052336">
    <property type="entry name" value="MlaD_Phospholipid_Transporter"/>
</dbReference>
<dbReference type="RefSeq" id="WP_012850898.1">
    <property type="nucleotide sequence ID" value="NC_013510.1"/>
</dbReference>
<feature type="transmembrane region" description="Helical" evidence="1">
    <location>
        <begin position="12"/>
        <end position="32"/>
    </location>
</feature>